<dbReference type="GO" id="GO:0003723">
    <property type="term" value="F:RNA binding"/>
    <property type="evidence" value="ECO:0007669"/>
    <property type="project" value="InterPro"/>
</dbReference>
<dbReference type="InterPro" id="IPR046960">
    <property type="entry name" value="PPR_At4g14850-like_plant"/>
</dbReference>
<keyword evidence="4" id="KW-1185">Reference proteome</keyword>
<feature type="repeat" description="PPR" evidence="2">
    <location>
        <begin position="257"/>
        <end position="287"/>
    </location>
</feature>
<proteinExistence type="predicted"/>
<evidence type="ECO:0000256" key="2">
    <source>
        <dbReference type="PROSITE-ProRule" id="PRU00708"/>
    </source>
</evidence>
<dbReference type="InterPro" id="IPR002885">
    <property type="entry name" value="PPR_rpt"/>
</dbReference>
<comment type="caution">
    <text evidence="3">The sequence shown here is derived from an EMBL/GenBank/DDBJ whole genome shotgun (WGS) entry which is preliminary data.</text>
</comment>
<feature type="repeat" description="PPR" evidence="2">
    <location>
        <begin position="84"/>
        <end position="118"/>
    </location>
</feature>
<dbReference type="Pfam" id="PF01535">
    <property type="entry name" value="PPR"/>
    <property type="match status" value="1"/>
</dbReference>
<dbReference type="PANTHER" id="PTHR47926:SF491">
    <property type="entry name" value="(WILD MALAYSIAN BANANA) HYPOTHETICAL PROTEIN"/>
    <property type="match status" value="1"/>
</dbReference>
<dbReference type="InterPro" id="IPR046848">
    <property type="entry name" value="E_motif"/>
</dbReference>
<feature type="repeat" description="PPR" evidence="2">
    <location>
        <begin position="288"/>
        <end position="322"/>
    </location>
</feature>
<organism evidence="3 4">
    <name type="scientific">Dovyalis caffra</name>
    <dbReference type="NCBI Taxonomy" id="77055"/>
    <lineage>
        <taxon>Eukaryota</taxon>
        <taxon>Viridiplantae</taxon>
        <taxon>Streptophyta</taxon>
        <taxon>Embryophyta</taxon>
        <taxon>Tracheophyta</taxon>
        <taxon>Spermatophyta</taxon>
        <taxon>Magnoliopsida</taxon>
        <taxon>eudicotyledons</taxon>
        <taxon>Gunneridae</taxon>
        <taxon>Pentapetalae</taxon>
        <taxon>rosids</taxon>
        <taxon>fabids</taxon>
        <taxon>Malpighiales</taxon>
        <taxon>Salicaceae</taxon>
        <taxon>Flacourtieae</taxon>
        <taxon>Dovyalis</taxon>
    </lineage>
</organism>
<dbReference type="GO" id="GO:0009451">
    <property type="term" value="P:RNA modification"/>
    <property type="evidence" value="ECO:0007669"/>
    <property type="project" value="InterPro"/>
</dbReference>
<dbReference type="AlphaFoldDB" id="A0AAV1RM25"/>
<dbReference type="PROSITE" id="PS51375">
    <property type="entry name" value="PPR"/>
    <property type="match status" value="4"/>
</dbReference>
<gene>
    <name evidence="3" type="ORF">DCAF_LOCUS12510</name>
</gene>
<dbReference type="InterPro" id="IPR011990">
    <property type="entry name" value="TPR-like_helical_dom_sf"/>
</dbReference>
<dbReference type="Proteomes" id="UP001314170">
    <property type="component" value="Unassembled WGS sequence"/>
</dbReference>
<dbReference type="EMBL" id="CAWUPB010001087">
    <property type="protein sequence ID" value="CAK7337475.1"/>
    <property type="molecule type" value="Genomic_DNA"/>
</dbReference>
<feature type="repeat" description="PPR" evidence="2">
    <location>
        <begin position="185"/>
        <end position="219"/>
    </location>
</feature>
<dbReference type="PANTHER" id="PTHR47926">
    <property type="entry name" value="PENTATRICOPEPTIDE REPEAT-CONTAINING PROTEIN"/>
    <property type="match status" value="1"/>
</dbReference>
<dbReference type="Gene3D" id="1.25.40.10">
    <property type="entry name" value="Tetratricopeptide repeat domain"/>
    <property type="match status" value="2"/>
</dbReference>
<dbReference type="Pfam" id="PF20431">
    <property type="entry name" value="E_motif"/>
    <property type="match status" value="1"/>
</dbReference>
<keyword evidence="1" id="KW-0677">Repeat</keyword>
<evidence type="ECO:0000256" key="1">
    <source>
        <dbReference type="ARBA" id="ARBA00022737"/>
    </source>
</evidence>
<accession>A0AAV1RM25</accession>
<protein>
    <recommendedName>
        <fullName evidence="5">Pentatricopeptide repeat-containing protein</fullName>
    </recommendedName>
</protein>
<reference evidence="3 4" key="1">
    <citation type="submission" date="2024-01" db="EMBL/GenBank/DDBJ databases">
        <authorList>
            <person name="Waweru B."/>
        </authorList>
    </citation>
    <scope>NUCLEOTIDE SEQUENCE [LARGE SCALE GENOMIC DNA]</scope>
</reference>
<dbReference type="FunFam" id="1.25.40.10:FF:001814">
    <property type="entry name" value="Pentatricopeptide repeat-containing protein At1g77170, mitochondrial"/>
    <property type="match status" value="1"/>
</dbReference>
<dbReference type="Pfam" id="PF13041">
    <property type="entry name" value="PPR_2"/>
    <property type="match status" value="3"/>
</dbReference>
<dbReference type="FunFam" id="1.25.40.10:FF:000090">
    <property type="entry name" value="Pentatricopeptide repeat-containing protein, chloroplastic"/>
    <property type="match status" value="1"/>
</dbReference>
<dbReference type="NCBIfam" id="TIGR00756">
    <property type="entry name" value="PPR"/>
    <property type="match status" value="4"/>
</dbReference>
<sequence>MTIFRRRLLWLRKPHARKHSHCSFAPNATHFGTQFPTKPPTSQHSSQDPAKTIATQLWNCTSLQELNQIYAHVVRSHILDFYSAPFHWNNIIRCYTRLDAPNKALQIYASMSHAGISPDSYTLPIVLKAACQCFAMELGRQLHSIAIRLGLELNEYCESGFISLYSKTGEFENAYKVFEENPGRKLGSWNAIIGGLCQGGRAKEVIEMFIEMRKCGFKPDEVTVVSVTSACGSLGDLNLALQLHKYVFQANIFEKPDILMLNSLIDMYGKCGRMDLAYMVFSRMGQRNVSSWTSMIVGYAMHGRADEAIEYFSCMRDAGVRPNHVTFIGVLSACVHGGKVQEGRHYFDMMKNVYGIMPRLQHYGCLVDLIGRAGLLKEAREIVEGMPMKANVVIWGCLLGACEKYANVQMGEWVAKHFQDLEPWNDGVYVVLSNIYASRGLWLEVEKVRVILKQRMLAKIPGYSLATTSD</sequence>
<evidence type="ECO:0008006" key="5">
    <source>
        <dbReference type="Google" id="ProtNLM"/>
    </source>
</evidence>
<evidence type="ECO:0000313" key="4">
    <source>
        <dbReference type="Proteomes" id="UP001314170"/>
    </source>
</evidence>
<evidence type="ECO:0000313" key="3">
    <source>
        <dbReference type="EMBL" id="CAK7337475.1"/>
    </source>
</evidence>
<name>A0AAV1RM25_9ROSI</name>